<comment type="function">
    <text evidence="1">Transcriptional repressor of xylose-utilizing enzymes.</text>
</comment>
<protein>
    <submittedName>
        <fullName evidence="4">Sugar kinase of the NBD/HSP70 family, may contain an N-terminal HTH domain</fullName>
    </submittedName>
</protein>
<keyword evidence="3" id="KW-0859">Xylose metabolism</keyword>
<dbReference type="GO" id="GO:0016301">
    <property type="term" value="F:kinase activity"/>
    <property type="evidence" value="ECO:0007669"/>
    <property type="project" value="UniProtKB-KW"/>
</dbReference>
<dbReference type="OrthoDB" id="9796533at2"/>
<keyword evidence="4" id="KW-0418">Kinase</keyword>
<keyword evidence="5" id="KW-1185">Reference proteome</keyword>
<reference evidence="4 5" key="1">
    <citation type="submission" date="2016-09" db="EMBL/GenBank/DDBJ databases">
        <authorList>
            <person name="Capua I."/>
            <person name="De Benedictis P."/>
            <person name="Joannis T."/>
            <person name="Lombin L.H."/>
            <person name="Cattoli G."/>
        </authorList>
    </citation>
    <scope>NUCLEOTIDE SEQUENCE [LARGE SCALE GENOMIC DNA]</scope>
    <source>
        <strain evidence="4 5">GluBS11</strain>
    </source>
</reference>
<gene>
    <name evidence="4" type="ORF">SAMN05421730_101318</name>
</gene>
<dbReference type="PANTHER" id="PTHR18964:SF149">
    <property type="entry name" value="BIFUNCTIONAL UDP-N-ACETYLGLUCOSAMINE 2-EPIMERASE_N-ACETYLMANNOSAMINE KINASE"/>
    <property type="match status" value="1"/>
</dbReference>
<dbReference type="Pfam" id="PF00480">
    <property type="entry name" value="ROK"/>
    <property type="match status" value="1"/>
</dbReference>
<dbReference type="GO" id="GO:0042732">
    <property type="term" value="P:D-xylose metabolic process"/>
    <property type="evidence" value="ECO:0007669"/>
    <property type="project" value="UniProtKB-KW"/>
</dbReference>
<dbReference type="SUPFAM" id="SSF46785">
    <property type="entry name" value="Winged helix' DNA-binding domain"/>
    <property type="match status" value="1"/>
</dbReference>
<sequence>MNVFDSKHNNKKKIYHYIREKGLATKQDIAYNLQLSLPTVAQKLEDLVVRGLVGAECKVANKAGGRNPVAYTYVKDAKVAVGLDITKRHIKSVIIDLDGNIIKYVYRRRLYQRNDGYLKTLGETVEKIIDSIGLSRDKVIGVGIAVPGLIDFEKQCVVRGTVIDNTGMSREDFSTYIQYPTKLIHDSNASGFCEIWMSSELRNAFYISLCNSVGGTVLIDNEVYMGDGLYSGEVGHLNLVTDGMQCYCGQKGCADAYLNAERLADYTNRDLGMFFLRLEQGDGVLKEIWDEYLEYLAVLIHDIRMMFGSTIIVGGYVGIFIKDYMEVLCEKVNRKNPFGEDAAGYIMPCNNNTEAVATGAALYFVKEFIEAI</sequence>
<dbReference type="InterPro" id="IPR000600">
    <property type="entry name" value="ROK"/>
</dbReference>
<accession>A0A1D3TUF2</accession>
<dbReference type="SUPFAM" id="SSF53067">
    <property type="entry name" value="Actin-like ATPase domain"/>
    <property type="match status" value="1"/>
</dbReference>
<evidence type="ECO:0000256" key="3">
    <source>
        <dbReference type="ARBA" id="ARBA00022629"/>
    </source>
</evidence>
<proteinExistence type="inferred from homology"/>
<dbReference type="InterPro" id="IPR043129">
    <property type="entry name" value="ATPase_NBD"/>
</dbReference>
<keyword evidence="4" id="KW-0808">Transferase</keyword>
<dbReference type="STRING" id="1619234.SAMN05421730_101318"/>
<dbReference type="PANTHER" id="PTHR18964">
    <property type="entry name" value="ROK (REPRESSOR, ORF, KINASE) FAMILY"/>
    <property type="match status" value="1"/>
</dbReference>
<organism evidence="4 5">
    <name type="scientific">Anaerobium acetethylicum</name>
    <dbReference type="NCBI Taxonomy" id="1619234"/>
    <lineage>
        <taxon>Bacteria</taxon>
        <taxon>Bacillati</taxon>
        <taxon>Bacillota</taxon>
        <taxon>Clostridia</taxon>
        <taxon>Lachnospirales</taxon>
        <taxon>Lachnospiraceae</taxon>
        <taxon>Anaerobium</taxon>
    </lineage>
</organism>
<dbReference type="Gene3D" id="1.10.10.10">
    <property type="entry name" value="Winged helix-like DNA-binding domain superfamily/Winged helix DNA-binding domain"/>
    <property type="match status" value="1"/>
</dbReference>
<evidence type="ECO:0000313" key="5">
    <source>
        <dbReference type="Proteomes" id="UP000199315"/>
    </source>
</evidence>
<name>A0A1D3TUF2_9FIRM</name>
<dbReference type="EMBL" id="FMKA01000013">
    <property type="protein sequence ID" value="SCP97707.1"/>
    <property type="molecule type" value="Genomic_DNA"/>
</dbReference>
<evidence type="ECO:0000256" key="1">
    <source>
        <dbReference type="ARBA" id="ARBA00002486"/>
    </source>
</evidence>
<evidence type="ECO:0000256" key="2">
    <source>
        <dbReference type="ARBA" id="ARBA00006479"/>
    </source>
</evidence>
<dbReference type="InterPro" id="IPR036388">
    <property type="entry name" value="WH-like_DNA-bd_sf"/>
</dbReference>
<evidence type="ECO:0000313" key="4">
    <source>
        <dbReference type="EMBL" id="SCP97707.1"/>
    </source>
</evidence>
<keyword evidence="3" id="KW-0119">Carbohydrate metabolism</keyword>
<dbReference type="Gene3D" id="3.30.420.40">
    <property type="match status" value="2"/>
</dbReference>
<dbReference type="RefSeq" id="WP_091234067.1">
    <property type="nucleotide sequence ID" value="NZ_FMKA01000013.1"/>
</dbReference>
<dbReference type="Proteomes" id="UP000199315">
    <property type="component" value="Unassembled WGS sequence"/>
</dbReference>
<dbReference type="InterPro" id="IPR036390">
    <property type="entry name" value="WH_DNA-bd_sf"/>
</dbReference>
<dbReference type="AlphaFoldDB" id="A0A1D3TUF2"/>
<comment type="similarity">
    <text evidence="2">Belongs to the ROK (NagC/XylR) family.</text>
</comment>